<proteinExistence type="inferred from homology"/>
<evidence type="ECO:0000256" key="9">
    <source>
        <dbReference type="ARBA" id="ARBA00023136"/>
    </source>
</evidence>
<evidence type="ECO:0000256" key="2">
    <source>
        <dbReference type="ARBA" id="ARBA00010794"/>
    </source>
</evidence>
<dbReference type="EMBL" id="LT598448">
    <property type="protein sequence ID" value="SCU89301.1"/>
    <property type="molecule type" value="Genomic_DNA"/>
</dbReference>
<dbReference type="PANTHER" id="PTHR13205:SF15">
    <property type="entry name" value="DOLICHOL KINASE"/>
    <property type="match status" value="1"/>
</dbReference>
<dbReference type="EC" id="2.7.1.108" evidence="3"/>
<organism evidence="11 12">
    <name type="scientific">Lachancea nothofagi CBS 11611</name>
    <dbReference type="NCBI Taxonomy" id="1266666"/>
    <lineage>
        <taxon>Eukaryota</taxon>
        <taxon>Fungi</taxon>
        <taxon>Dikarya</taxon>
        <taxon>Ascomycota</taxon>
        <taxon>Saccharomycotina</taxon>
        <taxon>Saccharomycetes</taxon>
        <taxon>Saccharomycetales</taxon>
        <taxon>Saccharomycetaceae</taxon>
        <taxon>Lachancea</taxon>
    </lineage>
</organism>
<gene>
    <name evidence="11" type="ORF">LANO_0D04434G</name>
</gene>
<keyword evidence="7" id="KW-0256">Endoplasmic reticulum</keyword>
<keyword evidence="12" id="KW-1185">Reference proteome</keyword>
<dbReference type="PANTHER" id="PTHR13205">
    <property type="entry name" value="TRANSMEMBRANE PROTEIN 15-RELATED"/>
    <property type="match status" value="1"/>
</dbReference>
<dbReference type="AlphaFoldDB" id="A0A1G4JGZ2"/>
<dbReference type="Proteomes" id="UP000189911">
    <property type="component" value="Chromosome D"/>
</dbReference>
<evidence type="ECO:0000313" key="12">
    <source>
        <dbReference type="Proteomes" id="UP000189911"/>
    </source>
</evidence>
<feature type="transmembrane region" description="Helical" evidence="10">
    <location>
        <begin position="284"/>
        <end position="304"/>
    </location>
</feature>
<evidence type="ECO:0000256" key="1">
    <source>
        <dbReference type="ARBA" id="ARBA00004477"/>
    </source>
</evidence>
<keyword evidence="6" id="KW-0418">Kinase</keyword>
<name>A0A1G4JGZ2_9SACH</name>
<evidence type="ECO:0000256" key="3">
    <source>
        <dbReference type="ARBA" id="ARBA00012132"/>
    </source>
</evidence>
<evidence type="ECO:0000256" key="6">
    <source>
        <dbReference type="ARBA" id="ARBA00022777"/>
    </source>
</evidence>
<keyword evidence="5 10" id="KW-0812">Transmembrane</keyword>
<evidence type="ECO:0000256" key="5">
    <source>
        <dbReference type="ARBA" id="ARBA00022692"/>
    </source>
</evidence>
<feature type="transmembrane region" description="Helical" evidence="10">
    <location>
        <begin position="60"/>
        <end position="79"/>
    </location>
</feature>
<evidence type="ECO:0000256" key="4">
    <source>
        <dbReference type="ARBA" id="ARBA00022679"/>
    </source>
</evidence>
<dbReference type="InterPro" id="IPR032974">
    <property type="entry name" value="Polypren_kinase"/>
</dbReference>
<dbReference type="GO" id="GO:0005789">
    <property type="term" value="C:endoplasmic reticulum membrane"/>
    <property type="evidence" value="ECO:0007669"/>
    <property type="project" value="UniProtKB-SubCell"/>
</dbReference>
<evidence type="ECO:0000313" key="11">
    <source>
        <dbReference type="EMBL" id="SCU89301.1"/>
    </source>
</evidence>
<evidence type="ECO:0000256" key="10">
    <source>
        <dbReference type="SAM" id="Phobius"/>
    </source>
</evidence>
<feature type="transmembrane region" description="Helical" evidence="10">
    <location>
        <begin position="99"/>
        <end position="120"/>
    </location>
</feature>
<sequence length="503" mass="56460">MSTNAKEDGSERAIIERENENFSVIDALLGPERIAQLLIVGSTVHLAVIKYMQDESDYELFQSILTTAVAILVGFGISYRTRVANNGFYGSKLVRTAEFVPDFNVLYLLYIPTFLSLLFARQVTIVNLAMAFNCTDLAVYMRLPAQAIFVLLSEQSYDDRFTFLKAIVLNCVLAFLMEKIGKLKSFDRVECNLFSICLTNVLFLIESPTLHFQVLQNVLKGFLTAIAINYPLIKITSNTKPYVRSAILFSSFICVFPLTVLHIFKVEGQNPAYWLYNYITSDSTRVKILSCWLAGLVLLIPNILVFKSNFSLDSSRKIWHFIILALVVPPFKQDPEFVKIALAGTAVTFLAVEYLRYLKLAPFGDVLDAKLRSFADFRDERGPIIISYIYLVIGVASPILINDSLVGVVSLGVGDSLASIVGYRWGRHRWPGTNKTFEGTVAFITATSVCSLLFQRFLGEFQDITSMKLVLICIFSGLLEGNSVLNDNILVPSFMLIIREVFK</sequence>
<comment type="subcellular location">
    <subcellularLocation>
        <location evidence="1">Endoplasmic reticulum membrane</location>
        <topology evidence="1">Multi-pass membrane protein</topology>
    </subcellularLocation>
</comment>
<dbReference type="OrthoDB" id="377083at2759"/>
<feature type="transmembrane region" description="Helical" evidence="10">
    <location>
        <begin position="245"/>
        <end position="264"/>
    </location>
</feature>
<evidence type="ECO:0000256" key="8">
    <source>
        <dbReference type="ARBA" id="ARBA00022989"/>
    </source>
</evidence>
<feature type="transmembrane region" description="Helical" evidence="10">
    <location>
        <begin position="437"/>
        <end position="457"/>
    </location>
</feature>
<reference evidence="12" key="1">
    <citation type="submission" date="2016-03" db="EMBL/GenBank/DDBJ databases">
        <authorList>
            <person name="Devillers Hugo."/>
        </authorList>
    </citation>
    <scope>NUCLEOTIDE SEQUENCE [LARGE SCALE GENOMIC DNA]</scope>
</reference>
<accession>A0A1G4JGZ2</accession>
<comment type="similarity">
    <text evidence="2">Belongs to the polyprenol kinase family.</text>
</comment>
<protein>
    <recommendedName>
        <fullName evidence="3">dolichol kinase</fullName>
        <ecNumber evidence="3">2.7.1.108</ecNumber>
    </recommendedName>
</protein>
<dbReference type="GO" id="GO:0043048">
    <property type="term" value="P:dolichyl monophosphate biosynthetic process"/>
    <property type="evidence" value="ECO:0007669"/>
    <property type="project" value="TreeGrafter"/>
</dbReference>
<keyword evidence="8 10" id="KW-1133">Transmembrane helix</keyword>
<dbReference type="GO" id="GO:0004168">
    <property type="term" value="F:dolichol kinase activity"/>
    <property type="evidence" value="ECO:0007669"/>
    <property type="project" value="UniProtKB-EC"/>
</dbReference>
<keyword evidence="9 10" id="KW-0472">Membrane</keyword>
<feature type="transmembrane region" description="Helical" evidence="10">
    <location>
        <begin position="382"/>
        <end position="401"/>
    </location>
</feature>
<keyword evidence="4" id="KW-0808">Transferase</keyword>
<evidence type="ECO:0000256" key="7">
    <source>
        <dbReference type="ARBA" id="ARBA00022824"/>
    </source>
</evidence>